<feature type="coiled-coil region" evidence="1">
    <location>
        <begin position="153"/>
        <end position="184"/>
    </location>
</feature>
<sequence length="186" mass="21752">MGGSSSREPELVPLTRKAFYDLAIFCREYAQELARHDQGRVNLKHCHQFNAWLAQLKRYDRLAPRLATLSPARPIARWQLTVLGFGIGFLALLLLPTRFDRLTSSAILYTYLFGLIFFQFLPERLYGTTIELLEGKVLRVVELLEELLVQNELQFTEAAYFQVKENLAEARKELRQQIDLAHRRWR</sequence>
<accession>A0A540VIR5</accession>
<feature type="transmembrane region" description="Helical" evidence="2">
    <location>
        <begin position="102"/>
        <end position="121"/>
    </location>
</feature>
<keyword evidence="4" id="KW-1185">Reference proteome</keyword>
<feature type="transmembrane region" description="Helical" evidence="2">
    <location>
        <begin position="75"/>
        <end position="95"/>
    </location>
</feature>
<comment type="caution">
    <text evidence="3">The sequence shown here is derived from an EMBL/GenBank/DDBJ whole genome shotgun (WGS) entry which is preliminary data.</text>
</comment>
<keyword evidence="2" id="KW-1133">Transmembrane helix</keyword>
<keyword evidence="2" id="KW-0472">Membrane</keyword>
<keyword evidence="1" id="KW-0175">Coiled coil</keyword>
<dbReference type="OrthoDB" id="9888543at2"/>
<keyword evidence="2" id="KW-0812">Transmembrane</keyword>
<protein>
    <submittedName>
        <fullName evidence="3">Uncharacterized protein</fullName>
    </submittedName>
</protein>
<reference evidence="3 4" key="1">
    <citation type="submission" date="2019-06" db="EMBL/GenBank/DDBJ databases">
        <title>Genome sequence of Litorilinea aerophila BAA-2444.</title>
        <authorList>
            <person name="Maclea K.S."/>
            <person name="Maurais E.G."/>
            <person name="Iannazzi L.C."/>
        </authorList>
    </citation>
    <scope>NUCLEOTIDE SEQUENCE [LARGE SCALE GENOMIC DNA]</scope>
    <source>
        <strain evidence="3 4">ATCC BAA-2444</strain>
    </source>
</reference>
<dbReference type="AlphaFoldDB" id="A0A540VIR5"/>
<evidence type="ECO:0000256" key="2">
    <source>
        <dbReference type="SAM" id="Phobius"/>
    </source>
</evidence>
<gene>
    <name evidence="3" type="ORF">FKZ61_07135</name>
</gene>
<name>A0A540VIR5_9CHLR</name>
<evidence type="ECO:0000256" key="1">
    <source>
        <dbReference type="SAM" id="Coils"/>
    </source>
</evidence>
<proteinExistence type="predicted"/>
<dbReference type="Proteomes" id="UP000317371">
    <property type="component" value="Unassembled WGS sequence"/>
</dbReference>
<dbReference type="InParanoid" id="A0A540VIR5"/>
<organism evidence="3 4">
    <name type="scientific">Litorilinea aerophila</name>
    <dbReference type="NCBI Taxonomy" id="1204385"/>
    <lineage>
        <taxon>Bacteria</taxon>
        <taxon>Bacillati</taxon>
        <taxon>Chloroflexota</taxon>
        <taxon>Caldilineae</taxon>
        <taxon>Caldilineales</taxon>
        <taxon>Caldilineaceae</taxon>
        <taxon>Litorilinea</taxon>
    </lineage>
</organism>
<evidence type="ECO:0000313" key="3">
    <source>
        <dbReference type="EMBL" id="TQE96658.1"/>
    </source>
</evidence>
<dbReference type="EMBL" id="VIGC01000007">
    <property type="protein sequence ID" value="TQE96658.1"/>
    <property type="molecule type" value="Genomic_DNA"/>
</dbReference>
<evidence type="ECO:0000313" key="4">
    <source>
        <dbReference type="Proteomes" id="UP000317371"/>
    </source>
</evidence>